<dbReference type="EMBL" id="NHRY01000191">
    <property type="protein sequence ID" value="PPQ31347.1"/>
    <property type="molecule type" value="Genomic_DNA"/>
</dbReference>
<sequence>MSATHSKTAFGRIFPPREDWLAKAPPEPILEPDLPIIDTHHHFWHRTGGAQGESWEVPSLRYLLHEYLADCATGHNVIGSVFLQCHSMYRASGPAPMRPVGETEFVAGIAAMSDSGGYGTTRVAAGIVGFADLTAGDWVTPVLEAHIRAGGGRFRGVRHSAGYDADPVIGNSAPDMQPGLYLRPDFRAGLARLSALGLSLDAWGFHPQIPEITGLARAFPGTNIIVGHCGGPLGYGRYAGKRDEVFADWKRSVTDLARCPNVTMKLGGMMMRLAAYDYMGIDAPPSSAQLAAHWRPYVETCIELFGAGRCMAESNFPVEKMGIGFATLFNALKRLASGCSADEKAAIFAGTARRVYRLEC</sequence>
<dbReference type="PANTHER" id="PTHR43569:SF1">
    <property type="entry name" value="BLL3371 PROTEIN"/>
    <property type="match status" value="1"/>
</dbReference>
<dbReference type="Pfam" id="PF04909">
    <property type="entry name" value="Amidohydro_2"/>
    <property type="match status" value="1"/>
</dbReference>
<accession>A0A2S6N9S8</accession>
<dbReference type="SUPFAM" id="SSF51556">
    <property type="entry name" value="Metallo-dependent hydrolases"/>
    <property type="match status" value="1"/>
</dbReference>
<organism evidence="3 4">
    <name type="scientific">Rhodopila globiformis</name>
    <name type="common">Rhodopseudomonas globiformis</name>
    <dbReference type="NCBI Taxonomy" id="1071"/>
    <lineage>
        <taxon>Bacteria</taxon>
        <taxon>Pseudomonadati</taxon>
        <taxon>Pseudomonadota</taxon>
        <taxon>Alphaproteobacteria</taxon>
        <taxon>Acetobacterales</taxon>
        <taxon>Acetobacteraceae</taxon>
        <taxon>Rhodopila</taxon>
    </lineage>
</organism>
<keyword evidence="4" id="KW-1185">Reference proteome</keyword>
<reference evidence="3 4" key="1">
    <citation type="journal article" date="2018" name="Arch. Microbiol.">
        <title>New insights into the metabolic potential of the phototrophic purple bacterium Rhodopila globiformis DSM 161(T) from its draft genome sequence and evidence for a vanadium-dependent nitrogenase.</title>
        <authorList>
            <person name="Imhoff J.F."/>
            <person name="Rahn T."/>
            <person name="Kunzel S."/>
            <person name="Neulinger S.C."/>
        </authorList>
    </citation>
    <scope>NUCLEOTIDE SEQUENCE [LARGE SCALE GENOMIC DNA]</scope>
    <source>
        <strain evidence="3 4">DSM 161</strain>
    </source>
</reference>
<dbReference type="AlphaFoldDB" id="A0A2S6N9S8"/>
<dbReference type="InterPro" id="IPR006680">
    <property type="entry name" value="Amidohydro-rel"/>
</dbReference>
<evidence type="ECO:0000256" key="1">
    <source>
        <dbReference type="ARBA" id="ARBA00038310"/>
    </source>
</evidence>
<evidence type="ECO:0000313" key="4">
    <source>
        <dbReference type="Proteomes" id="UP000239724"/>
    </source>
</evidence>
<feature type="domain" description="Amidohydrolase-related" evidence="2">
    <location>
        <begin position="37"/>
        <end position="358"/>
    </location>
</feature>
<name>A0A2S6N9S8_RHOGL</name>
<dbReference type="Proteomes" id="UP000239724">
    <property type="component" value="Unassembled WGS sequence"/>
</dbReference>
<comment type="similarity">
    <text evidence="1">Belongs to the metallo-dependent hydrolases superfamily.</text>
</comment>
<proteinExistence type="inferred from homology"/>
<dbReference type="Gene3D" id="3.20.20.140">
    <property type="entry name" value="Metal-dependent hydrolases"/>
    <property type="match status" value="1"/>
</dbReference>
<evidence type="ECO:0000259" key="2">
    <source>
        <dbReference type="Pfam" id="PF04909"/>
    </source>
</evidence>
<dbReference type="OrthoDB" id="7183088at2"/>
<dbReference type="InterPro" id="IPR032466">
    <property type="entry name" value="Metal_Hydrolase"/>
</dbReference>
<dbReference type="GO" id="GO:0016787">
    <property type="term" value="F:hydrolase activity"/>
    <property type="evidence" value="ECO:0007669"/>
    <property type="project" value="UniProtKB-KW"/>
</dbReference>
<dbReference type="RefSeq" id="WP_104520099.1">
    <property type="nucleotide sequence ID" value="NZ_NHRY01000191.1"/>
</dbReference>
<evidence type="ECO:0000313" key="3">
    <source>
        <dbReference type="EMBL" id="PPQ31347.1"/>
    </source>
</evidence>
<gene>
    <name evidence="3" type="ORF">CCS01_17420</name>
</gene>
<dbReference type="PANTHER" id="PTHR43569">
    <property type="entry name" value="AMIDOHYDROLASE"/>
    <property type="match status" value="1"/>
</dbReference>
<protein>
    <submittedName>
        <fullName evidence="3">Amidohydrolase</fullName>
    </submittedName>
</protein>
<keyword evidence="3" id="KW-0378">Hydrolase</keyword>
<dbReference type="InterPro" id="IPR052350">
    <property type="entry name" value="Metallo-dep_Lactonases"/>
</dbReference>
<comment type="caution">
    <text evidence="3">The sequence shown here is derived from an EMBL/GenBank/DDBJ whole genome shotgun (WGS) entry which is preliminary data.</text>
</comment>